<dbReference type="GeneID" id="66055053"/>
<accession>A0A2K3DAU2</accession>
<dbReference type="RefSeq" id="XP_042920273.1">
    <property type="nucleotide sequence ID" value="XM_043066876.1"/>
</dbReference>
<keyword evidence="2" id="KW-1185">Reference proteome</keyword>
<protein>
    <submittedName>
        <fullName evidence="1">Uncharacterized protein</fullName>
    </submittedName>
</protein>
<evidence type="ECO:0000313" key="2">
    <source>
        <dbReference type="Proteomes" id="UP000006906"/>
    </source>
</evidence>
<dbReference type="EMBL" id="CM008971">
    <property type="protein sequence ID" value="PNW77647.1"/>
    <property type="molecule type" value="Genomic_DNA"/>
</dbReference>
<sequence>MTVLSGRPSRTFAGLAFSRRATSASKAAFTAELMRKSPLAVPLQRGQAVLTVHVPVDTRPIIPGTYTVTVKMGTGARVS</sequence>
<name>A0A2K3DAU2_CHLRE</name>
<dbReference type="AlphaFoldDB" id="A0A2K3DAU2"/>
<organism evidence="1 2">
    <name type="scientific">Chlamydomonas reinhardtii</name>
    <name type="common">Chlamydomonas smithii</name>
    <dbReference type="NCBI Taxonomy" id="3055"/>
    <lineage>
        <taxon>Eukaryota</taxon>
        <taxon>Viridiplantae</taxon>
        <taxon>Chlorophyta</taxon>
        <taxon>core chlorophytes</taxon>
        <taxon>Chlorophyceae</taxon>
        <taxon>CS clade</taxon>
        <taxon>Chlamydomonadales</taxon>
        <taxon>Chlamydomonadaceae</taxon>
        <taxon>Chlamydomonas</taxon>
    </lineage>
</organism>
<evidence type="ECO:0000313" key="1">
    <source>
        <dbReference type="EMBL" id="PNW77647.1"/>
    </source>
</evidence>
<proteinExistence type="predicted"/>
<dbReference type="PaxDb" id="3055-EDO96081"/>
<dbReference type="KEGG" id="cre:CHLRE_10g445443v5"/>
<dbReference type="Proteomes" id="UP000006906">
    <property type="component" value="Chromosome 10"/>
</dbReference>
<gene>
    <name evidence="1" type="ORF">CHLRE_10g445443v5</name>
</gene>
<dbReference type="InParanoid" id="A0A2K3DAU2"/>
<reference evidence="1 2" key="1">
    <citation type="journal article" date="2007" name="Science">
        <title>The Chlamydomonas genome reveals the evolution of key animal and plant functions.</title>
        <authorList>
            <person name="Merchant S.S."/>
            <person name="Prochnik S.E."/>
            <person name="Vallon O."/>
            <person name="Harris E.H."/>
            <person name="Karpowicz S.J."/>
            <person name="Witman G.B."/>
            <person name="Terry A."/>
            <person name="Salamov A."/>
            <person name="Fritz-Laylin L.K."/>
            <person name="Marechal-Drouard L."/>
            <person name="Marshall W.F."/>
            <person name="Qu L.H."/>
            <person name="Nelson D.R."/>
            <person name="Sanderfoot A.A."/>
            <person name="Spalding M.H."/>
            <person name="Kapitonov V.V."/>
            <person name="Ren Q."/>
            <person name="Ferris P."/>
            <person name="Lindquist E."/>
            <person name="Shapiro H."/>
            <person name="Lucas S.M."/>
            <person name="Grimwood J."/>
            <person name="Schmutz J."/>
            <person name="Cardol P."/>
            <person name="Cerutti H."/>
            <person name="Chanfreau G."/>
            <person name="Chen C.L."/>
            <person name="Cognat V."/>
            <person name="Croft M.T."/>
            <person name="Dent R."/>
            <person name="Dutcher S."/>
            <person name="Fernandez E."/>
            <person name="Fukuzawa H."/>
            <person name="Gonzalez-Ballester D."/>
            <person name="Gonzalez-Halphen D."/>
            <person name="Hallmann A."/>
            <person name="Hanikenne M."/>
            <person name="Hippler M."/>
            <person name="Inwood W."/>
            <person name="Jabbari K."/>
            <person name="Kalanon M."/>
            <person name="Kuras R."/>
            <person name="Lefebvre P.A."/>
            <person name="Lemaire S.D."/>
            <person name="Lobanov A.V."/>
            <person name="Lohr M."/>
            <person name="Manuell A."/>
            <person name="Meier I."/>
            <person name="Mets L."/>
            <person name="Mittag M."/>
            <person name="Mittelmeier T."/>
            <person name="Moroney J.V."/>
            <person name="Moseley J."/>
            <person name="Napoli C."/>
            <person name="Nedelcu A.M."/>
            <person name="Niyogi K."/>
            <person name="Novoselov S.V."/>
            <person name="Paulsen I.T."/>
            <person name="Pazour G."/>
            <person name="Purton S."/>
            <person name="Ral J.P."/>
            <person name="Riano-Pachon D.M."/>
            <person name="Riekhof W."/>
            <person name="Rymarquis L."/>
            <person name="Schroda M."/>
            <person name="Stern D."/>
            <person name="Umen J."/>
            <person name="Willows R."/>
            <person name="Wilson N."/>
            <person name="Zimmer S.L."/>
            <person name="Allmer J."/>
            <person name="Balk J."/>
            <person name="Bisova K."/>
            <person name="Chen C.J."/>
            <person name="Elias M."/>
            <person name="Gendler K."/>
            <person name="Hauser C."/>
            <person name="Lamb M.R."/>
            <person name="Ledford H."/>
            <person name="Long J.C."/>
            <person name="Minagawa J."/>
            <person name="Page M.D."/>
            <person name="Pan J."/>
            <person name="Pootakham W."/>
            <person name="Roje S."/>
            <person name="Rose A."/>
            <person name="Stahlberg E."/>
            <person name="Terauchi A.M."/>
            <person name="Yang P."/>
            <person name="Ball S."/>
            <person name="Bowler C."/>
            <person name="Dieckmann C.L."/>
            <person name="Gladyshev V.N."/>
            <person name="Green P."/>
            <person name="Jorgensen R."/>
            <person name="Mayfield S."/>
            <person name="Mueller-Roeber B."/>
            <person name="Rajamani S."/>
            <person name="Sayre R.T."/>
            <person name="Brokstein P."/>
            <person name="Dubchak I."/>
            <person name="Goodstein D."/>
            <person name="Hornick L."/>
            <person name="Huang Y.W."/>
            <person name="Jhaveri J."/>
            <person name="Luo Y."/>
            <person name="Martinez D."/>
            <person name="Ngau W.C."/>
            <person name="Otillar B."/>
            <person name="Poliakov A."/>
            <person name="Porter A."/>
            <person name="Szajkowski L."/>
            <person name="Werner G."/>
            <person name="Zhou K."/>
            <person name="Grigoriev I.V."/>
            <person name="Rokhsar D.S."/>
            <person name="Grossman A.R."/>
        </authorList>
    </citation>
    <scope>NUCLEOTIDE SEQUENCE [LARGE SCALE GENOMIC DNA]</scope>
    <source>
        <strain evidence="2">CC-503</strain>
    </source>
</reference>
<dbReference type="Gramene" id="PNW77647">
    <property type="protein sequence ID" value="PNW77647"/>
    <property type="gene ID" value="CHLRE_10g445443v5"/>
</dbReference>